<name>R6WUH7_9FIRM</name>
<protein>
    <submittedName>
        <fullName evidence="1">Uncharacterized protein</fullName>
    </submittedName>
</protein>
<dbReference type="Proteomes" id="UP000014937">
    <property type="component" value="Unassembled WGS sequence"/>
</dbReference>
<dbReference type="AlphaFoldDB" id="R6WUH7"/>
<dbReference type="EMBL" id="CBGL010000038">
    <property type="protein sequence ID" value="CDD10539.1"/>
    <property type="molecule type" value="Genomic_DNA"/>
</dbReference>
<organism evidence="1 2">
    <name type="scientific">Phascolarctobacterium succinatutens CAG:287</name>
    <dbReference type="NCBI Taxonomy" id="1263101"/>
    <lineage>
        <taxon>Bacteria</taxon>
        <taxon>Bacillati</taxon>
        <taxon>Bacillota</taxon>
        <taxon>Negativicutes</taxon>
        <taxon>Acidaminococcales</taxon>
        <taxon>Acidaminococcaceae</taxon>
        <taxon>Phascolarctobacterium</taxon>
    </lineage>
</organism>
<evidence type="ECO:0000313" key="2">
    <source>
        <dbReference type="Proteomes" id="UP000014937"/>
    </source>
</evidence>
<sequence>MCANKIMQSLHLVISLQLTADIGKVQSNIVDINIAGAIRNLSTAQINAACDFKVAVNQNIATAADSQVALGFNLALFIVTIKQVGATAHVRAISQCFFHGADGDVTGFGSCSLQPISMRHALRGHCLSFV</sequence>
<reference evidence="1" key="1">
    <citation type="submission" date="2012-11" db="EMBL/GenBank/DDBJ databases">
        <title>Dependencies among metagenomic species, viruses, plasmids and units of genetic variation.</title>
        <authorList>
            <person name="Nielsen H.B."/>
            <person name="Almeida M."/>
            <person name="Juncker A.S."/>
            <person name="Rasmussen S."/>
            <person name="Li J."/>
            <person name="Sunagawa S."/>
            <person name="Plichta D."/>
            <person name="Gautier L."/>
            <person name="Le Chatelier E."/>
            <person name="Peletier E."/>
            <person name="Bonde I."/>
            <person name="Nielsen T."/>
            <person name="Manichanh C."/>
            <person name="Arumugam M."/>
            <person name="Batto J."/>
            <person name="Santos M.B.Q.D."/>
            <person name="Blom N."/>
            <person name="Borruel N."/>
            <person name="Burgdorf K.S."/>
            <person name="Boumezbeur F."/>
            <person name="Casellas F."/>
            <person name="Dore J."/>
            <person name="Guarner F."/>
            <person name="Hansen T."/>
            <person name="Hildebrand F."/>
            <person name="Kaas R.S."/>
            <person name="Kennedy S."/>
            <person name="Kristiansen K."/>
            <person name="Kultima J.R."/>
            <person name="Leonard P."/>
            <person name="Levenez F."/>
            <person name="Lund O."/>
            <person name="Moumen B."/>
            <person name="Le Paslier D."/>
            <person name="Pons N."/>
            <person name="Pedersen O."/>
            <person name="Prifti E."/>
            <person name="Qin J."/>
            <person name="Raes J."/>
            <person name="Tap J."/>
            <person name="Tims S."/>
            <person name="Ussery D.W."/>
            <person name="Yamada T."/>
            <person name="MetaHit consortium"/>
            <person name="Renault P."/>
            <person name="Sicheritz-Ponten T."/>
            <person name="Bork P."/>
            <person name="Wang J."/>
            <person name="Brunak S."/>
            <person name="Ehrlich S.D."/>
        </authorList>
    </citation>
    <scope>NUCLEOTIDE SEQUENCE [LARGE SCALE GENOMIC DNA]</scope>
</reference>
<comment type="caution">
    <text evidence="1">The sequence shown here is derived from an EMBL/GenBank/DDBJ whole genome shotgun (WGS) entry which is preliminary data.</text>
</comment>
<accession>R6WUH7</accession>
<proteinExistence type="predicted"/>
<dbReference type="HOGENOM" id="CLU_1936089_0_0_9"/>
<evidence type="ECO:0000313" key="1">
    <source>
        <dbReference type="EMBL" id="CDD10539.1"/>
    </source>
</evidence>
<gene>
    <name evidence="1" type="ORF">BN587_02051</name>
</gene>